<gene>
    <name evidence="1" type="ORF">X777_13984</name>
</gene>
<evidence type="ECO:0000313" key="2">
    <source>
        <dbReference type="Proteomes" id="UP000053097"/>
    </source>
</evidence>
<feature type="non-terminal residue" evidence="1">
    <location>
        <position position="1"/>
    </location>
</feature>
<protein>
    <submittedName>
        <fullName evidence="1">Uncharacterized protein</fullName>
    </submittedName>
</protein>
<reference evidence="1 2" key="1">
    <citation type="journal article" date="2014" name="Curr. Biol.">
        <title>The genome of the clonal raider ant Cerapachys biroi.</title>
        <authorList>
            <person name="Oxley P.R."/>
            <person name="Ji L."/>
            <person name="Fetter-Pruneda I."/>
            <person name="McKenzie S.K."/>
            <person name="Li C."/>
            <person name="Hu H."/>
            <person name="Zhang G."/>
            <person name="Kronauer D.J."/>
        </authorList>
    </citation>
    <scope>NUCLEOTIDE SEQUENCE [LARGE SCALE GENOMIC DNA]</scope>
</reference>
<dbReference type="Proteomes" id="UP000053097">
    <property type="component" value="Unassembled WGS sequence"/>
</dbReference>
<evidence type="ECO:0000313" key="1">
    <source>
        <dbReference type="EMBL" id="EZA60744.1"/>
    </source>
</evidence>
<dbReference type="EMBL" id="KK107069">
    <property type="protein sequence ID" value="EZA60744.1"/>
    <property type="molecule type" value="Genomic_DNA"/>
</dbReference>
<organism evidence="1 2">
    <name type="scientific">Ooceraea biroi</name>
    <name type="common">Clonal raider ant</name>
    <name type="synonym">Cerapachys biroi</name>
    <dbReference type="NCBI Taxonomy" id="2015173"/>
    <lineage>
        <taxon>Eukaryota</taxon>
        <taxon>Metazoa</taxon>
        <taxon>Ecdysozoa</taxon>
        <taxon>Arthropoda</taxon>
        <taxon>Hexapoda</taxon>
        <taxon>Insecta</taxon>
        <taxon>Pterygota</taxon>
        <taxon>Neoptera</taxon>
        <taxon>Endopterygota</taxon>
        <taxon>Hymenoptera</taxon>
        <taxon>Apocrita</taxon>
        <taxon>Aculeata</taxon>
        <taxon>Formicoidea</taxon>
        <taxon>Formicidae</taxon>
        <taxon>Dorylinae</taxon>
        <taxon>Ooceraea</taxon>
    </lineage>
</organism>
<sequence length="168" mass="18304">YIKGKTGSFNFIRKAPITEGLTPRLNYELLQRVYQLLLQLARQDLTAGVTLKERNKGEESQPLVRDVYLAVTTELPVFFHVRNIAVFVSLADIFVLEPCNAGKKLECSKAGFGKPSLGATSLVMRKQCTLASLKMKGNDPEMAGAACVGGNAIFPIGSLSPNPKMPFT</sequence>
<feature type="non-terminal residue" evidence="1">
    <location>
        <position position="168"/>
    </location>
</feature>
<proteinExistence type="predicted"/>
<keyword evidence="2" id="KW-1185">Reference proteome</keyword>
<accession>A0A026X019</accession>
<name>A0A026X019_OOCBI</name>
<dbReference type="AlphaFoldDB" id="A0A026X019"/>